<dbReference type="AlphaFoldDB" id="A0A4R6SVN5"/>
<reference evidence="2 3" key="1">
    <citation type="submission" date="2019-03" db="EMBL/GenBank/DDBJ databases">
        <title>Genomic Encyclopedia of Archaeal and Bacterial Type Strains, Phase II (KMG-II): from individual species to whole genera.</title>
        <authorList>
            <person name="Goeker M."/>
        </authorList>
    </citation>
    <scope>NUCLEOTIDE SEQUENCE [LARGE SCALE GENOMIC DNA]</scope>
    <source>
        <strain evidence="2 3">DSM 19035</strain>
    </source>
</reference>
<dbReference type="Proteomes" id="UP000295620">
    <property type="component" value="Unassembled WGS sequence"/>
</dbReference>
<dbReference type="SUPFAM" id="SSF88713">
    <property type="entry name" value="Glycoside hydrolase/deacetylase"/>
    <property type="match status" value="1"/>
</dbReference>
<comment type="caution">
    <text evidence="2">The sequence shown here is derived from an EMBL/GenBank/DDBJ whole genome shotgun (WGS) entry which is preliminary data.</text>
</comment>
<protein>
    <submittedName>
        <fullName evidence="2">Polysaccharide deacetylase</fullName>
    </submittedName>
</protein>
<dbReference type="InterPro" id="IPR002509">
    <property type="entry name" value="NODB_dom"/>
</dbReference>
<keyword evidence="3" id="KW-1185">Reference proteome</keyword>
<dbReference type="CDD" id="cd10929">
    <property type="entry name" value="CE4_u5"/>
    <property type="match status" value="1"/>
</dbReference>
<sequence length="324" mass="38043">MQSNKGVFTISLDFELYWGIFDKIDLNDRLTYFSNTRATIPKMLRLFDQYGIHVTWAAVGMLFAENWEEWEELKPAYKPEYINEAINPYRLKEIYGHKKELEYCFFAPNLVREIVSFENQELGTHTYSHYFCQEAGQNLNSFEADIKVAVQLGKQFGTAITSLVFPRNQIREDYLQACYQQGIQSVRSNPSDWFWKDTGNETLMKKVFRTGDAFLPMGVTKSYNLSSVNLNKNDVVQIPASRFLRPYSSKNTLNNLRLNRILNEMEYAAKKNQVYHLWWHPHNFGNYPKQSLEGLEVILKRYKALNSKYGMESLNMTETVRNLF</sequence>
<organism evidence="2 3">
    <name type="scientific">Pedobacter metabolipauper</name>
    <dbReference type="NCBI Taxonomy" id="425513"/>
    <lineage>
        <taxon>Bacteria</taxon>
        <taxon>Pseudomonadati</taxon>
        <taxon>Bacteroidota</taxon>
        <taxon>Sphingobacteriia</taxon>
        <taxon>Sphingobacteriales</taxon>
        <taxon>Sphingobacteriaceae</taxon>
        <taxon>Pedobacter</taxon>
    </lineage>
</organism>
<dbReference type="InterPro" id="IPR011330">
    <property type="entry name" value="Glyco_hydro/deAcase_b/a-brl"/>
</dbReference>
<dbReference type="RefSeq" id="WP_133575986.1">
    <property type="nucleotide sequence ID" value="NZ_SNYC01000004.1"/>
</dbReference>
<dbReference type="Pfam" id="PF01522">
    <property type="entry name" value="Polysacc_deac_1"/>
    <property type="match status" value="1"/>
</dbReference>
<accession>A0A4R6SVN5</accession>
<proteinExistence type="predicted"/>
<evidence type="ECO:0000313" key="2">
    <source>
        <dbReference type="EMBL" id="TDQ09938.1"/>
    </source>
</evidence>
<gene>
    <name evidence="2" type="ORF">ATK78_2097</name>
</gene>
<evidence type="ECO:0000259" key="1">
    <source>
        <dbReference type="Pfam" id="PF01522"/>
    </source>
</evidence>
<evidence type="ECO:0000313" key="3">
    <source>
        <dbReference type="Proteomes" id="UP000295620"/>
    </source>
</evidence>
<feature type="domain" description="NodB homology" evidence="1">
    <location>
        <begin position="37"/>
        <end position="184"/>
    </location>
</feature>
<dbReference type="Gene3D" id="3.20.20.370">
    <property type="entry name" value="Glycoside hydrolase/deacetylase"/>
    <property type="match status" value="1"/>
</dbReference>
<dbReference type="GO" id="GO:0005975">
    <property type="term" value="P:carbohydrate metabolic process"/>
    <property type="evidence" value="ECO:0007669"/>
    <property type="project" value="InterPro"/>
</dbReference>
<dbReference type="OrthoDB" id="7836272at2"/>
<dbReference type="GO" id="GO:0016810">
    <property type="term" value="F:hydrolase activity, acting on carbon-nitrogen (but not peptide) bonds"/>
    <property type="evidence" value="ECO:0007669"/>
    <property type="project" value="InterPro"/>
</dbReference>
<name>A0A4R6SVN5_9SPHI</name>
<dbReference type="EMBL" id="SNYC01000004">
    <property type="protein sequence ID" value="TDQ09938.1"/>
    <property type="molecule type" value="Genomic_DNA"/>
</dbReference>